<dbReference type="InterPro" id="IPR029000">
    <property type="entry name" value="Cyclophilin-like_dom_sf"/>
</dbReference>
<dbReference type="Pfam" id="PF13445">
    <property type="entry name" value="zf-RING_UBOX"/>
    <property type="match status" value="1"/>
</dbReference>
<evidence type="ECO:0000256" key="3">
    <source>
        <dbReference type="ARBA" id="ARBA00022833"/>
    </source>
</evidence>
<keyword evidence="1" id="KW-0479">Metal-binding</keyword>
<name>A0AAD5PYN3_9CRUS</name>
<dbReference type="PANTHER" id="PTHR25464:SF2">
    <property type="entry name" value="RING-TYPE DOMAIN-CONTAINING PROTEIN"/>
    <property type="match status" value="1"/>
</dbReference>
<dbReference type="SUPFAM" id="SSF57850">
    <property type="entry name" value="RING/U-box"/>
    <property type="match status" value="1"/>
</dbReference>
<dbReference type="SMART" id="SM00184">
    <property type="entry name" value="RING"/>
    <property type="match status" value="1"/>
</dbReference>
<dbReference type="InterPro" id="IPR013083">
    <property type="entry name" value="Znf_RING/FYVE/PHD"/>
</dbReference>
<dbReference type="InterPro" id="IPR001841">
    <property type="entry name" value="Znf_RING"/>
</dbReference>
<dbReference type="AlphaFoldDB" id="A0AAD5PYN3"/>
<proteinExistence type="predicted"/>
<evidence type="ECO:0000256" key="1">
    <source>
        <dbReference type="ARBA" id="ARBA00022723"/>
    </source>
</evidence>
<comment type="caution">
    <text evidence="8">The sequence shown here is derived from an EMBL/GenBank/DDBJ whole genome shotgun (WGS) entry which is preliminary data.</text>
</comment>
<keyword evidence="3" id="KW-0862">Zinc</keyword>
<dbReference type="PANTHER" id="PTHR25464">
    <property type="entry name" value="TRIPARTITE MOTIF-CONTAINING PROTEIN 2-LIKE PROTEIN"/>
    <property type="match status" value="1"/>
</dbReference>
<feature type="domain" description="PPIase cyclophilin-type" evidence="6">
    <location>
        <begin position="430"/>
        <end position="580"/>
    </location>
</feature>
<keyword evidence="9" id="KW-1185">Reference proteome</keyword>
<evidence type="ECO:0000313" key="9">
    <source>
        <dbReference type="Proteomes" id="UP000820818"/>
    </source>
</evidence>
<dbReference type="InterPro" id="IPR017907">
    <property type="entry name" value="Znf_RING_CS"/>
</dbReference>
<evidence type="ECO:0000259" key="6">
    <source>
        <dbReference type="PROSITE" id="PS50072"/>
    </source>
</evidence>
<dbReference type="GO" id="GO:0008270">
    <property type="term" value="F:zinc ion binding"/>
    <property type="evidence" value="ECO:0007669"/>
    <property type="project" value="UniProtKB-KW"/>
</dbReference>
<keyword evidence="2 4" id="KW-0863">Zinc-finger</keyword>
<feature type="compositionally biased region" description="Basic and acidic residues" evidence="5">
    <location>
        <begin position="318"/>
        <end position="335"/>
    </location>
</feature>
<evidence type="ECO:0000313" key="8">
    <source>
        <dbReference type="EMBL" id="KAI9564901.1"/>
    </source>
</evidence>
<dbReference type="Gene3D" id="3.30.40.10">
    <property type="entry name" value="Zinc/RING finger domain, C3HC4 (zinc finger)"/>
    <property type="match status" value="1"/>
</dbReference>
<dbReference type="InterPro" id="IPR002130">
    <property type="entry name" value="Cyclophilin-type_PPIase_dom"/>
</dbReference>
<dbReference type="SUPFAM" id="SSF50891">
    <property type="entry name" value="Cyclophilin-like"/>
    <property type="match status" value="1"/>
</dbReference>
<dbReference type="InterPro" id="IPR027370">
    <property type="entry name" value="Znf-RING_euk"/>
</dbReference>
<evidence type="ECO:0000256" key="4">
    <source>
        <dbReference type="PROSITE-ProRule" id="PRU00175"/>
    </source>
</evidence>
<evidence type="ECO:0008006" key="10">
    <source>
        <dbReference type="Google" id="ProtNLM"/>
    </source>
</evidence>
<dbReference type="Gene3D" id="2.40.100.10">
    <property type="entry name" value="Cyclophilin-like"/>
    <property type="match status" value="1"/>
</dbReference>
<feature type="region of interest" description="Disordered" evidence="5">
    <location>
        <begin position="294"/>
        <end position="400"/>
    </location>
</feature>
<dbReference type="GO" id="GO:0003755">
    <property type="term" value="F:peptidyl-prolyl cis-trans isomerase activity"/>
    <property type="evidence" value="ECO:0007669"/>
    <property type="project" value="InterPro"/>
</dbReference>
<dbReference type="EMBL" id="WJBH02000001">
    <property type="protein sequence ID" value="KAI9564901.1"/>
    <property type="molecule type" value="Genomic_DNA"/>
</dbReference>
<feature type="compositionally biased region" description="Polar residues" evidence="5">
    <location>
        <begin position="352"/>
        <end position="362"/>
    </location>
</feature>
<dbReference type="PROSITE" id="PS50089">
    <property type="entry name" value="ZF_RING_2"/>
    <property type="match status" value="1"/>
</dbReference>
<dbReference type="PROSITE" id="PS50072">
    <property type="entry name" value="CSA_PPIASE_2"/>
    <property type="match status" value="1"/>
</dbReference>
<sequence>MASQKAALLTCDICREEYDTLKKRPIFLRCFHTFCLLCLQKETTNNTTIRCRTCKQESSIDIKKDNMGLEENDKVMAQLEYSTSPSANLSDTEVKNERYLWCLTCKLTVTEETDCVKTHTAMDLESAKEKINDHFQELLIKYRSQLYGHLNKHRETESALEAVQSALRVISMQASCYRKENQFQIRKLQKQLKAVNKLLDNPPEEQQKDEDVHKSIQMYNKLVEQTSNIKTTDFDRIRNTVVSLNVQTPGGQQLPTSLFNSALINFPSEGANEQESNLLTTLSFLIYMSIQKGPQMTTKPPRKMSETSEKPPQTVNFKMDKADEKEEAVRNKVEPTEQSQPIARSPFGLLRRSTSFNSNKPDSSGPRPYRDYPKDQQTCVRNQRQDRFPSNDQVAATRKTSDHLQVTFQVPSPAPVTIPPLMSLQTKKAFLALAVNGKPYGNIVIELQPNMAPIMCDKFVKCCITNEGPSYQGTLIYQAKNTYIMGGKLPGQEVLYMADESPLKKNRGAIFFRLKRDYVKTQCSIVSTDFCIHLGERSPDNHRTSTVFGYVCDGLAVCDAISHMDCNRNHVAISAAGLIG</sequence>
<dbReference type="PROSITE" id="PS00518">
    <property type="entry name" value="ZF_RING_1"/>
    <property type="match status" value="1"/>
</dbReference>
<feature type="domain" description="RING-type" evidence="7">
    <location>
        <begin position="11"/>
        <end position="55"/>
    </location>
</feature>
<gene>
    <name evidence="8" type="ORF">GHT06_008642</name>
</gene>
<dbReference type="Pfam" id="PF00160">
    <property type="entry name" value="Pro_isomerase"/>
    <property type="match status" value="1"/>
</dbReference>
<evidence type="ECO:0000256" key="2">
    <source>
        <dbReference type="ARBA" id="ARBA00022771"/>
    </source>
</evidence>
<reference evidence="8 9" key="1">
    <citation type="submission" date="2022-05" db="EMBL/GenBank/DDBJ databases">
        <title>A multi-omics perspective on studying reproductive biology in Daphnia sinensis.</title>
        <authorList>
            <person name="Jia J."/>
        </authorList>
    </citation>
    <scope>NUCLEOTIDE SEQUENCE [LARGE SCALE GENOMIC DNA]</scope>
    <source>
        <strain evidence="8 9">WSL</strain>
    </source>
</reference>
<organism evidence="8 9">
    <name type="scientific">Daphnia sinensis</name>
    <dbReference type="NCBI Taxonomy" id="1820382"/>
    <lineage>
        <taxon>Eukaryota</taxon>
        <taxon>Metazoa</taxon>
        <taxon>Ecdysozoa</taxon>
        <taxon>Arthropoda</taxon>
        <taxon>Crustacea</taxon>
        <taxon>Branchiopoda</taxon>
        <taxon>Diplostraca</taxon>
        <taxon>Cladocera</taxon>
        <taxon>Anomopoda</taxon>
        <taxon>Daphniidae</taxon>
        <taxon>Daphnia</taxon>
        <taxon>Daphnia similis group</taxon>
    </lineage>
</organism>
<evidence type="ECO:0000259" key="7">
    <source>
        <dbReference type="PROSITE" id="PS50089"/>
    </source>
</evidence>
<evidence type="ECO:0000256" key="5">
    <source>
        <dbReference type="SAM" id="MobiDB-lite"/>
    </source>
</evidence>
<dbReference type="Proteomes" id="UP000820818">
    <property type="component" value="Linkage Group LG1"/>
</dbReference>
<protein>
    <recommendedName>
        <fullName evidence="10">RING-type E3 ubiquitin transferase</fullName>
    </recommendedName>
</protein>
<accession>A0AAD5PYN3</accession>